<dbReference type="Proteomes" id="UP000179636">
    <property type="component" value="Unassembled WGS sequence"/>
</dbReference>
<dbReference type="EMBL" id="MLHV01000044">
    <property type="protein sequence ID" value="OHT87166.1"/>
    <property type="molecule type" value="Genomic_DNA"/>
</dbReference>
<comment type="caution">
    <text evidence="2">The sequence shown here is derived from an EMBL/GenBank/DDBJ whole genome shotgun (WGS) entry which is preliminary data.</text>
</comment>
<feature type="domain" description="Methyltransferase type 11" evidence="1">
    <location>
        <begin position="63"/>
        <end position="159"/>
    </location>
</feature>
<dbReference type="OrthoDB" id="65624at2"/>
<keyword evidence="2" id="KW-0830">Ubiquinone</keyword>
<protein>
    <submittedName>
        <fullName evidence="2">Ubiquinone biosynthesis protein</fullName>
    </submittedName>
</protein>
<evidence type="ECO:0000259" key="1">
    <source>
        <dbReference type="Pfam" id="PF08241"/>
    </source>
</evidence>
<evidence type="ECO:0000313" key="2">
    <source>
        <dbReference type="EMBL" id="OHT87166.1"/>
    </source>
</evidence>
<proteinExistence type="predicted"/>
<gene>
    <name evidence="2" type="ORF">BKG61_28160</name>
</gene>
<reference evidence="2 3" key="1">
    <citation type="submission" date="2016-10" db="EMBL/GenBank/DDBJ databases">
        <title>Evaluation of Human, Animal and Environmental Mycobacterium chelonae Isolates by Core Genome Phylogenomic Analysis, Targeted Gene Comparison, and Anti-microbial Susceptibility Patterns: A Tale of Mistaken Identities.</title>
        <authorList>
            <person name="Fogelson S.B."/>
            <person name="Camus A.C."/>
            <person name="Lorenz W."/>
            <person name="Vasireddy R."/>
            <person name="Vasireddy S."/>
            <person name="Smith T."/>
            <person name="Brown-Elliott B.A."/>
            <person name="Wallace R.J.Jr."/>
            <person name="Hasan N.A."/>
            <person name="Reischl U."/>
            <person name="Sanchez S."/>
        </authorList>
    </citation>
    <scope>NUCLEOTIDE SEQUENCE [LARGE SCALE GENOMIC DNA]</scope>
    <source>
        <strain evidence="2 3">24999</strain>
    </source>
</reference>
<dbReference type="STRING" id="1908205.BKG60_04080"/>
<name>A0A1S1JN43_9MYCO</name>
<dbReference type="GO" id="GO:0008757">
    <property type="term" value="F:S-adenosylmethionine-dependent methyltransferase activity"/>
    <property type="evidence" value="ECO:0007669"/>
    <property type="project" value="InterPro"/>
</dbReference>
<dbReference type="RefSeq" id="WP_070947003.1">
    <property type="nucleotide sequence ID" value="NZ_MLCL01000019.1"/>
</dbReference>
<dbReference type="CDD" id="cd02440">
    <property type="entry name" value="AdoMet_MTases"/>
    <property type="match status" value="1"/>
</dbReference>
<dbReference type="PANTHER" id="PTHR43591">
    <property type="entry name" value="METHYLTRANSFERASE"/>
    <property type="match status" value="1"/>
</dbReference>
<accession>A0A1Q9WGF9</accession>
<keyword evidence="3" id="KW-1185">Reference proteome</keyword>
<organism evidence="2 3">
    <name type="scientific">Mycobacterium syngnathidarum</name>
    <dbReference type="NCBI Taxonomy" id="1908205"/>
    <lineage>
        <taxon>Bacteria</taxon>
        <taxon>Bacillati</taxon>
        <taxon>Actinomycetota</taxon>
        <taxon>Actinomycetes</taxon>
        <taxon>Mycobacteriales</taxon>
        <taxon>Mycobacteriaceae</taxon>
        <taxon>Mycobacterium</taxon>
    </lineage>
</organism>
<accession>A0A1S1JN43</accession>
<dbReference type="InterPro" id="IPR013216">
    <property type="entry name" value="Methyltransf_11"/>
</dbReference>
<dbReference type="Pfam" id="PF08241">
    <property type="entry name" value="Methyltransf_11"/>
    <property type="match status" value="1"/>
</dbReference>
<dbReference type="InterPro" id="IPR029063">
    <property type="entry name" value="SAM-dependent_MTases_sf"/>
</dbReference>
<dbReference type="Gene3D" id="3.40.50.150">
    <property type="entry name" value="Vaccinia Virus protein VP39"/>
    <property type="match status" value="1"/>
</dbReference>
<evidence type="ECO:0000313" key="3">
    <source>
        <dbReference type="Proteomes" id="UP000179636"/>
    </source>
</evidence>
<dbReference type="AlphaFoldDB" id="A0A1S1JN43"/>
<dbReference type="SUPFAM" id="SSF53335">
    <property type="entry name" value="S-adenosyl-L-methionine-dependent methyltransferases"/>
    <property type="match status" value="1"/>
</dbReference>
<sequence length="228" mass="24815">MFNVSHVWRNGVFARTIGASYDWVFGHQRLAVPYGRLVMGADLSRAYEMMTLVADMPDSAAILDVPCGGGITLRHLGDGQRVRYVAMDISPAMLTRARGRVPASLDSQVEFVEGSIERMPFSDSEFDLCVCFNGLHCLPDPGAAVREVARCLRPGGRLVGNFAVRGEVRRADIYMRILRATGAFGPGGTADDARRWFTDAGLRIDTLDCAGAMAYFEASRPGSSPVPH</sequence>